<feature type="binding site" evidence="18">
    <location>
        <position position="293"/>
    </location>
    <ligand>
        <name>1D-myo-inositol 1,3,4-trisphosphate</name>
        <dbReference type="ChEBI" id="CHEBI:58414"/>
    </ligand>
</feature>
<evidence type="ECO:0000256" key="1">
    <source>
        <dbReference type="ARBA" id="ARBA00009601"/>
    </source>
</evidence>
<dbReference type="GO" id="GO:0016853">
    <property type="term" value="F:isomerase activity"/>
    <property type="evidence" value="ECO:0007669"/>
    <property type="project" value="UniProtKB-KW"/>
</dbReference>
<keyword evidence="6 17" id="KW-0547">Nucleotide-binding</keyword>
<keyword evidence="5 17" id="KW-0479">Metal-binding</keyword>
<evidence type="ECO:0000256" key="12">
    <source>
        <dbReference type="ARBA" id="ARBA00033624"/>
    </source>
</evidence>
<evidence type="ECO:0000256" key="13">
    <source>
        <dbReference type="ARBA" id="ARBA00033645"/>
    </source>
</evidence>
<evidence type="ECO:0000256" key="5">
    <source>
        <dbReference type="ARBA" id="ARBA00022723"/>
    </source>
</evidence>
<dbReference type="Proteomes" id="UP001153709">
    <property type="component" value="Chromosome 1"/>
</dbReference>
<comment type="function">
    <text evidence="17">Kinase that can phosphorylate various inositol polyphosphate such as Ins(3,4,5,6)P4 or Ins(1,3,4)P3.</text>
</comment>
<feature type="binding site" evidence="18">
    <location>
        <position position="15"/>
    </location>
    <ligand>
        <name>1D-myo-inositol 1,3,4-trisphosphate</name>
        <dbReference type="ChEBI" id="CHEBI:58414"/>
    </ligand>
</feature>
<comment type="catalytic activity">
    <reaction evidence="14">
        <text>1D-myo-inositol 1,3,4-trisphosphate + ATP = 1D-myo-inositol 1,3,4,6-tetrakisphosphate + ADP + H(+)</text>
        <dbReference type="Rhea" id="RHEA:20940"/>
        <dbReference type="ChEBI" id="CHEBI:15378"/>
        <dbReference type="ChEBI" id="CHEBI:30616"/>
        <dbReference type="ChEBI" id="CHEBI:57660"/>
        <dbReference type="ChEBI" id="CHEBI:58414"/>
        <dbReference type="ChEBI" id="CHEBI:456216"/>
        <dbReference type="EC" id="2.7.1.159"/>
    </reaction>
    <physiologicalReaction direction="left-to-right" evidence="14">
        <dbReference type="Rhea" id="RHEA:20941"/>
    </physiologicalReaction>
    <physiologicalReaction direction="right-to-left" evidence="14">
        <dbReference type="Rhea" id="RHEA:20942"/>
    </physiologicalReaction>
</comment>
<evidence type="ECO:0000256" key="19">
    <source>
        <dbReference type="PIRSR" id="PIRSR038186-2"/>
    </source>
</evidence>
<comment type="subunit">
    <text evidence="2 17">Monomer.</text>
</comment>
<dbReference type="FunFam" id="3.30.1490.220:FF:000002">
    <property type="entry name" value="Inositol-tetrakisphosphate 1-kinase"/>
    <property type="match status" value="1"/>
</dbReference>
<dbReference type="InterPro" id="IPR008656">
    <property type="entry name" value="Inositol_tetrakis-P_1-kinase"/>
</dbReference>
<dbReference type="PIRSF" id="PIRSF038186">
    <property type="entry name" value="ITPK"/>
    <property type="match status" value="1"/>
</dbReference>
<dbReference type="InterPro" id="IPR041429">
    <property type="entry name" value="ITPK1_N"/>
</dbReference>
<dbReference type="PROSITE" id="PS50975">
    <property type="entry name" value="ATP_GRASP"/>
    <property type="match status" value="1"/>
</dbReference>
<evidence type="ECO:0000256" key="15">
    <source>
        <dbReference type="ARBA" id="ARBA00047728"/>
    </source>
</evidence>
<evidence type="ECO:0000256" key="4">
    <source>
        <dbReference type="ARBA" id="ARBA00022679"/>
    </source>
</evidence>
<dbReference type="SUPFAM" id="SSF56059">
    <property type="entry name" value="Glutathione synthetase ATP-binding domain-like"/>
    <property type="match status" value="1"/>
</dbReference>
<dbReference type="PANTHER" id="PTHR14217:SF1">
    <property type="entry name" value="INOSITOL-TETRAKISPHOSPHATE 1-KINASE"/>
    <property type="match status" value="1"/>
</dbReference>
<feature type="binding site" evidence="19">
    <location>
        <position position="277"/>
    </location>
    <ligand>
        <name>Mg(2+)</name>
        <dbReference type="ChEBI" id="CHEBI:18420"/>
        <label>1</label>
    </ligand>
</feature>
<comment type="catalytic activity">
    <reaction evidence="12">
        <text>1D-myo-inositol 3,4,6-trisphosphate + ATP = 1D-myo-inositol 1,3,4,6-tetrakisphosphate + ADP + H(+)</text>
        <dbReference type="Rhea" id="RHEA:70287"/>
        <dbReference type="ChEBI" id="CHEBI:15378"/>
        <dbReference type="ChEBI" id="CHEBI:30616"/>
        <dbReference type="ChEBI" id="CHEBI:57660"/>
        <dbReference type="ChEBI" id="CHEBI:189099"/>
        <dbReference type="ChEBI" id="CHEBI:456216"/>
    </reaction>
    <physiologicalReaction direction="left-to-right" evidence="12">
        <dbReference type="Rhea" id="RHEA:70288"/>
    </physiologicalReaction>
    <physiologicalReaction direction="right-to-left" evidence="12">
        <dbReference type="Rhea" id="RHEA:70289"/>
    </physiologicalReaction>
</comment>
<keyword evidence="8 17" id="KW-0067">ATP-binding</keyword>
<dbReference type="PANTHER" id="PTHR14217">
    <property type="entry name" value="INOSITOL-TETRAKISPHOSPHATE 1-KINASE"/>
    <property type="match status" value="1"/>
</dbReference>
<dbReference type="Pfam" id="PF05770">
    <property type="entry name" value="Ins134_P3_kin"/>
    <property type="match status" value="1"/>
</dbReference>
<feature type="binding site" evidence="18">
    <location>
        <begin position="184"/>
        <end position="195"/>
    </location>
    <ligand>
        <name>ATP</name>
        <dbReference type="ChEBI" id="CHEBI:30616"/>
    </ligand>
</feature>
<dbReference type="Gene3D" id="3.40.50.11370">
    <property type="match status" value="1"/>
</dbReference>
<dbReference type="GO" id="GO:0052725">
    <property type="term" value="F:inositol-1,3,4-trisphosphate 6-kinase activity"/>
    <property type="evidence" value="ECO:0007669"/>
    <property type="project" value="InterPro"/>
</dbReference>
<dbReference type="GO" id="GO:0005524">
    <property type="term" value="F:ATP binding"/>
    <property type="evidence" value="ECO:0007669"/>
    <property type="project" value="UniProtKB-UniRule"/>
</dbReference>
<feature type="binding site" evidence="18">
    <location>
        <position position="163"/>
    </location>
    <ligand>
        <name>1D-myo-inositol 1,3,4-trisphosphate</name>
        <dbReference type="ChEBI" id="CHEBI:58414"/>
    </ligand>
</feature>
<evidence type="ECO:0000259" key="20">
    <source>
        <dbReference type="PROSITE" id="PS50975"/>
    </source>
</evidence>
<evidence type="ECO:0000256" key="11">
    <source>
        <dbReference type="ARBA" id="ARBA00033609"/>
    </source>
</evidence>
<dbReference type="InterPro" id="IPR011761">
    <property type="entry name" value="ATP-grasp"/>
</dbReference>
<keyword evidence="10" id="KW-0413">Isomerase</keyword>
<feature type="binding site" evidence="19">
    <location>
        <position position="293"/>
    </location>
    <ligand>
        <name>Mg(2+)</name>
        <dbReference type="ChEBI" id="CHEBI:18420"/>
        <label>2</label>
    </ligand>
</feature>
<protein>
    <recommendedName>
        <fullName evidence="3 17">Inositol-tetrakisphosphate 1-kinase</fullName>
        <ecNumber evidence="17">2.7.1.134</ecNumber>
    </recommendedName>
</protein>
<dbReference type="AlphaFoldDB" id="A0A9N9SP60"/>
<dbReference type="GO" id="GO:0005737">
    <property type="term" value="C:cytoplasm"/>
    <property type="evidence" value="ECO:0007669"/>
    <property type="project" value="TreeGrafter"/>
</dbReference>
<dbReference type="EC" id="2.7.1.134" evidence="17"/>
<evidence type="ECO:0000256" key="16">
    <source>
        <dbReference type="ARBA" id="ARBA00049058"/>
    </source>
</evidence>
<comment type="catalytic activity">
    <reaction evidence="13">
        <text>1D-myo-inositol 3,4,5,6-tetrakisphosphate + ATP = 1D-myo-inositol 1,3,4,5,6-pentakisphosphate + ADP + H(+)</text>
        <dbReference type="Rhea" id="RHEA:12452"/>
        <dbReference type="ChEBI" id="CHEBI:15378"/>
        <dbReference type="ChEBI" id="CHEBI:30616"/>
        <dbReference type="ChEBI" id="CHEBI:57539"/>
        <dbReference type="ChEBI" id="CHEBI:57733"/>
        <dbReference type="ChEBI" id="CHEBI:456216"/>
        <dbReference type="EC" id="2.7.1.134"/>
    </reaction>
    <physiologicalReaction direction="left-to-right" evidence="13">
        <dbReference type="Rhea" id="RHEA:12453"/>
    </physiologicalReaction>
    <physiologicalReaction direction="right-to-left" evidence="13">
        <dbReference type="Rhea" id="RHEA:12454"/>
    </physiologicalReaction>
</comment>
<reference evidence="21" key="1">
    <citation type="submission" date="2022-01" db="EMBL/GenBank/DDBJ databases">
        <authorList>
            <person name="King R."/>
        </authorList>
    </citation>
    <scope>NUCLEOTIDE SEQUENCE</scope>
</reference>
<comment type="similarity">
    <text evidence="1 17">Belongs to the ITPK1 family.</text>
</comment>
<feature type="binding site" evidence="18">
    <location>
        <position position="103"/>
    </location>
    <ligand>
        <name>ATP</name>
        <dbReference type="ChEBI" id="CHEBI:30616"/>
    </ligand>
</feature>
<evidence type="ECO:0000256" key="2">
    <source>
        <dbReference type="ARBA" id="ARBA00011245"/>
    </source>
</evidence>
<feature type="binding site" evidence="18">
    <location>
        <position position="152"/>
    </location>
    <ligand>
        <name>ATP</name>
        <dbReference type="ChEBI" id="CHEBI:30616"/>
    </ligand>
</feature>
<dbReference type="InterPro" id="IPR040464">
    <property type="entry name" value="InsP(3)kin_ATP-grasp"/>
</dbReference>
<gene>
    <name evidence="21" type="ORF">DIABBA_LOCUS706</name>
</gene>
<feature type="binding site" evidence="18">
    <location>
        <position position="195"/>
    </location>
    <ligand>
        <name>1D-myo-inositol 1,3,4-trisphosphate</name>
        <dbReference type="ChEBI" id="CHEBI:58414"/>
    </ligand>
</feature>
<evidence type="ECO:0000256" key="9">
    <source>
        <dbReference type="ARBA" id="ARBA00022842"/>
    </source>
</evidence>
<evidence type="ECO:0000256" key="18">
    <source>
        <dbReference type="PIRSR" id="PIRSR038186-1"/>
    </source>
</evidence>
<evidence type="ECO:0000256" key="14">
    <source>
        <dbReference type="ARBA" id="ARBA00033674"/>
    </source>
</evidence>
<comment type="catalytic activity">
    <reaction evidence="15">
        <text>1D-myo-inositol 1,3,4-trisphosphate + 1D-myo-inositol 1,3,4,5,6-pentakisphosphate = 1D-myo-inositol 3,4,5,6-tetrakisphosphate + 1D-myo-inositol 1,3,4,5-tetrakisphosphate</text>
        <dbReference type="Rhea" id="RHEA:70271"/>
        <dbReference type="ChEBI" id="CHEBI:57539"/>
        <dbReference type="ChEBI" id="CHEBI:57733"/>
        <dbReference type="ChEBI" id="CHEBI:57895"/>
        <dbReference type="ChEBI" id="CHEBI:58414"/>
    </reaction>
    <physiologicalReaction direction="left-to-right" evidence="15">
        <dbReference type="Rhea" id="RHEA:70272"/>
    </physiologicalReaction>
    <physiologicalReaction direction="right-to-left" evidence="15">
        <dbReference type="Rhea" id="RHEA:70273"/>
    </physiologicalReaction>
</comment>
<dbReference type="FunFam" id="3.30.470.20:FF:000047">
    <property type="entry name" value="Inositol-tetrakisphosphate 1-kinase 4"/>
    <property type="match status" value="1"/>
</dbReference>
<dbReference type="OrthoDB" id="25308at2759"/>
<comment type="catalytic activity">
    <reaction evidence="16">
        <text>1D-myo-inositol 1,3,4-trisphosphate + 1D-myo-inositol 1,3,4,5,6-pentakisphosphate = 1D-myo-inositol 3,4,5,6-tetrakisphosphate + 1D-myo-inositol 1,3,4,6-tetrakisphosphate</text>
        <dbReference type="Rhea" id="RHEA:70263"/>
        <dbReference type="ChEBI" id="CHEBI:57539"/>
        <dbReference type="ChEBI" id="CHEBI:57660"/>
        <dbReference type="ChEBI" id="CHEBI:57733"/>
        <dbReference type="ChEBI" id="CHEBI:58414"/>
    </reaction>
    <physiologicalReaction direction="left-to-right" evidence="16">
        <dbReference type="Rhea" id="RHEA:70264"/>
    </physiologicalReaction>
    <physiologicalReaction direction="right-to-left" evidence="16">
        <dbReference type="Rhea" id="RHEA:70265"/>
    </physiologicalReaction>
</comment>
<dbReference type="EMBL" id="OU898276">
    <property type="protein sequence ID" value="CAG9826604.1"/>
    <property type="molecule type" value="Genomic_DNA"/>
</dbReference>
<dbReference type="GO" id="GO:0000287">
    <property type="term" value="F:magnesium ion binding"/>
    <property type="evidence" value="ECO:0007669"/>
    <property type="project" value="InterPro"/>
</dbReference>
<dbReference type="GO" id="GO:0032957">
    <property type="term" value="P:inositol trisphosphate metabolic process"/>
    <property type="evidence" value="ECO:0007669"/>
    <property type="project" value="InterPro"/>
</dbReference>
<dbReference type="Gene3D" id="3.30.470.20">
    <property type="entry name" value="ATP-grasp fold, B domain"/>
    <property type="match status" value="1"/>
</dbReference>
<dbReference type="Pfam" id="PF17927">
    <property type="entry name" value="Ins134_P3_kin_N"/>
    <property type="match status" value="1"/>
</dbReference>
<sequence length="321" mass="36455">MPSNKRIAFWVSEKKLQKLNWQELETISKKFGFEVFKLSLKKSLESQGPFCVLVHKMTDIIASANMGDIRCGNLIQEVENYISQNPSLVVIDPIANVRKLIDRCNCYSIIHSTNLSTYNVFTPNFCTLRTGDKESLKQQLKMAKVTYPFICKPMLGHGSKKAHEMSIIFNEKYLTGIKTPCVAQSFINHDAVLFKIYIAGDKHYYVERPSLKNFKASERETIYFDTSDVSKSDSKSRLCVLDPEDILTEKPKPDEEIIEIIAATLTKAFGMDLLGADVVIEKSTRKYGIIDVNAYPGYEGFPNFFDCLLECISKKISSDFT</sequence>
<evidence type="ECO:0000313" key="22">
    <source>
        <dbReference type="Proteomes" id="UP001153709"/>
    </source>
</evidence>
<evidence type="ECO:0000313" key="21">
    <source>
        <dbReference type="EMBL" id="CAG9826604.1"/>
    </source>
</evidence>
<feature type="binding site" evidence="18">
    <location>
        <position position="210"/>
    </location>
    <ligand>
        <name>ATP</name>
        <dbReference type="ChEBI" id="CHEBI:30616"/>
    </ligand>
</feature>
<evidence type="ECO:0000256" key="17">
    <source>
        <dbReference type="PIRNR" id="PIRNR038186"/>
    </source>
</evidence>
<keyword evidence="7 17" id="KW-0418">Kinase</keyword>
<evidence type="ECO:0000256" key="6">
    <source>
        <dbReference type="ARBA" id="ARBA00022741"/>
    </source>
</evidence>
<evidence type="ECO:0000256" key="10">
    <source>
        <dbReference type="ARBA" id="ARBA00023235"/>
    </source>
</evidence>
<feature type="binding site" evidence="19">
    <location>
        <position position="291"/>
    </location>
    <ligand>
        <name>Mg(2+)</name>
        <dbReference type="ChEBI" id="CHEBI:18420"/>
        <label>2</label>
    </ligand>
</feature>
<evidence type="ECO:0000256" key="3">
    <source>
        <dbReference type="ARBA" id="ARBA00014968"/>
    </source>
</evidence>
<proteinExistence type="inferred from homology"/>
<dbReference type="GO" id="GO:0052726">
    <property type="term" value="F:inositol-1,3,4-trisphosphate 5-kinase activity"/>
    <property type="evidence" value="ECO:0007669"/>
    <property type="project" value="InterPro"/>
</dbReference>
<comment type="catalytic activity">
    <reaction evidence="11">
        <text>1D-myo-inositol 1,3,4-trisphosphate + ATP = 1D-myo-inositol 1,3,4,5-tetrakisphosphate + ADP + H(+)</text>
        <dbReference type="Rhea" id="RHEA:13253"/>
        <dbReference type="ChEBI" id="CHEBI:15378"/>
        <dbReference type="ChEBI" id="CHEBI:30616"/>
        <dbReference type="ChEBI" id="CHEBI:57895"/>
        <dbReference type="ChEBI" id="CHEBI:58414"/>
        <dbReference type="ChEBI" id="CHEBI:456216"/>
        <dbReference type="EC" id="2.7.1.159"/>
    </reaction>
    <physiologicalReaction direction="left-to-right" evidence="11">
        <dbReference type="Rhea" id="RHEA:13254"/>
    </physiologicalReaction>
    <physiologicalReaction direction="right-to-left" evidence="11">
        <dbReference type="Rhea" id="RHEA:13255"/>
    </physiologicalReaction>
</comment>
<feature type="binding site" evidence="19">
    <location>
        <position position="291"/>
    </location>
    <ligand>
        <name>Mg(2+)</name>
        <dbReference type="ChEBI" id="CHEBI:18420"/>
        <label>1</label>
    </ligand>
</feature>
<accession>A0A9N9SP60</accession>
<dbReference type="GO" id="GO:0047325">
    <property type="term" value="F:inositol-3,4,5,6-tetrakisphosphate 1-kinase activity"/>
    <property type="evidence" value="ECO:0007669"/>
    <property type="project" value="UniProtKB-EC"/>
</dbReference>
<organism evidence="21 22">
    <name type="scientific">Diabrotica balteata</name>
    <name type="common">Banded cucumber beetle</name>
    <dbReference type="NCBI Taxonomy" id="107213"/>
    <lineage>
        <taxon>Eukaryota</taxon>
        <taxon>Metazoa</taxon>
        <taxon>Ecdysozoa</taxon>
        <taxon>Arthropoda</taxon>
        <taxon>Hexapoda</taxon>
        <taxon>Insecta</taxon>
        <taxon>Pterygota</taxon>
        <taxon>Neoptera</taxon>
        <taxon>Endopterygota</taxon>
        <taxon>Coleoptera</taxon>
        <taxon>Polyphaga</taxon>
        <taxon>Cucujiformia</taxon>
        <taxon>Chrysomeloidea</taxon>
        <taxon>Chrysomelidae</taxon>
        <taxon>Galerucinae</taxon>
        <taxon>Diabroticina</taxon>
        <taxon>Diabroticites</taxon>
        <taxon>Diabrotica</taxon>
    </lineage>
</organism>
<comment type="cofactor">
    <cofactor evidence="17 19">
        <name>Mg(2+)</name>
        <dbReference type="ChEBI" id="CHEBI:18420"/>
    </cofactor>
    <text evidence="17 19">Binds 2 magnesium ions per subunit.</text>
</comment>
<keyword evidence="22" id="KW-1185">Reference proteome</keyword>
<name>A0A9N9SP60_DIABA</name>
<evidence type="ECO:0000256" key="8">
    <source>
        <dbReference type="ARBA" id="ARBA00022840"/>
    </source>
</evidence>
<evidence type="ECO:0000256" key="7">
    <source>
        <dbReference type="ARBA" id="ARBA00022777"/>
    </source>
</evidence>
<feature type="binding site" evidence="18">
    <location>
        <position position="297"/>
    </location>
    <ligand>
        <name>1D-myo-inositol 1,3,4-trisphosphate</name>
        <dbReference type="ChEBI" id="CHEBI:58414"/>
    </ligand>
</feature>
<feature type="binding site" evidence="18">
    <location>
        <position position="56"/>
    </location>
    <ligand>
        <name>1D-myo-inositol 1,3,4-trisphosphate</name>
        <dbReference type="ChEBI" id="CHEBI:58414"/>
    </ligand>
</feature>
<keyword evidence="4 17" id="KW-0808">Transferase</keyword>
<keyword evidence="9 17" id="KW-0460">Magnesium</keyword>
<feature type="domain" description="ATP-grasp" evidence="20">
    <location>
        <begin position="112"/>
        <end position="321"/>
    </location>
</feature>
<dbReference type="Gene3D" id="3.30.1490.220">
    <property type="match status" value="1"/>
</dbReference>